<gene>
    <name evidence="2" type="ORF">OHK93_003748</name>
</gene>
<reference evidence="2" key="1">
    <citation type="journal article" date="2023" name="Genome Biol. Evol.">
        <title>First Whole Genome Sequence and Flow Cytometry Genome Size Data for the Lichen-Forming Fungus Ramalina farinacea (Ascomycota).</title>
        <authorList>
            <person name="Llewellyn T."/>
            <person name="Mian S."/>
            <person name="Hill R."/>
            <person name="Leitch I.J."/>
            <person name="Gaya E."/>
        </authorList>
    </citation>
    <scope>NUCLEOTIDE SEQUENCE</scope>
    <source>
        <strain evidence="2">LIQ254RAFAR</strain>
    </source>
</reference>
<feature type="compositionally biased region" description="Polar residues" evidence="1">
    <location>
        <begin position="134"/>
        <end position="143"/>
    </location>
</feature>
<evidence type="ECO:0000313" key="3">
    <source>
        <dbReference type="Proteomes" id="UP001161017"/>
    </source>
</evidence>
<dbReference type="EMBL" id="JAPUFD010000019">
    <property type="protein sequence ID" value="MDI1492534.1"/>
    <property type="molecule type" value="Genomic_DNA"/>
</dbReference>
<keyword evidence="3" id="KW-1185">Reference proteome</keyword>
<dbReference type="AlphaFoldDB" id="A0AA43QVN1"/>
<evidence type="ECO:0000313" key="2">
    <source>
        <dbReference type="EMBL" id="MDI1492534.1"/>
    </source>
</evidence>
<proteinExistence type="predicted"/>
<feature type="region of interest" description="Disordered" evidence="1">
    <location>
        <begin position="186"/>
        <end position="207"/>
    </location>
</feature>
<feature type="region of interest" description="Disordered" evidence="1">
    <location>
        <begin position="60"/>
        <end position="160"/>
    </location>
</feature>
<name>A0AA43QVN1_9LECA</name>
<protein>
    <recommendedName>
        <fullName evidence="4">VWFA domain-containing protein</fullName>
    </recommendedName>
</protein>
<evidence type="ECO:0000256" key="1">
    <source>
        <dbReference type="SAM" id="MobiDB-lite"/>
    </source>
</evidence>
<accession>A0AA43QVN1</accession>
<evidence type="ECO:0008006" key="4">
    <source>
        <dbReference type="Google" id="ProtNLM"/>
    </source>
</evidence>
<comment type="caution">
    <text evidence="2">The sequence shown here is derived from an EMBL/GenBank/DDBJ whole genome shotgun (WGS) entry which is preliminary data.</text>
</comment>
<feature type="compositionally biased region" description="Basic and acidic residues" evidence="1">
    <location>
        <begin position="114"/>
        <end position="133"/>
    </location>
</feature>
<dbReference type="Proteomes" id="UP001161017">
    <property type="component" value="Unassembled WGS sequence"/>
</dbReference>
<organism evidence="2 3">
    <name type="scientific">Ramalina farinacea</name>
    <dbReference type="NCBI Taxonomy" id="258253"/>
    <lineage>
        <taxon>Eukaryota</taxon>
        <taxon>Fungi</taxon>
        <taxon>Dikarya</taxon>
        <taxon>Ascomycota</taxon>
        <taxon>Pezizomycotina</taxon>
        <taxon>Lecanoromycetes</taxon>
        <taxon>OSLEUM clade</taxon>
        <taxon>Lecanoromycetidae</taxon>
        <taxon>Lecanorales</taxon>
        <taxon>Lecanorineae</taxon>
        <taxon>Ramalinaceae</taxon>
        <taxon>Ramalina</taxon>
    </lineage>
</organism>
<sequence>MEVLGAVRAIHQEVKDGRRMIDEWTEQVINIIEEDMMVVDPTSRKSAKHLYHRFQQVTNKPLVADGGPPLLGHSSPKPDLVLPPSPRSATHGLIDQPSPPLYPEYRAPGFPEAHAGHSSDLKLTNDDFNHKSSFDTASSSNSEKQQRNGHIGTFVSGGSNLLSPGIEVNSKLSRGGSGVTQRGLERSAVNGHTGAPSQDLAPVPGRKHEPLLLAQALKLPRRRKRRGIRSRLAGSFAPTQLVNSLKGRDHVCCPESLHGTHPKLTGSQVFVVDLAPSMEVHKSLMEEWLEVLGYMVQNADPDDMEVYFTGSSKRSRAKSWNKLLSKFRHQTFEDTTRRPHLFEVPHLINQILEDYQNRLTETHCIKRFFRIGSWPRKGPRRMSIYVLTNGDWGKQNDLEKQIRALVEGLCKHEKRNKQVAIQFLRFGNIPQGIRNLERLDRLDRRLGFELDLIDTEPAEGGDVYKAMLGPRDENLDDDPSP</sequence>